<feature type="active site" description="Proton donor" evidence="3">
    <location>
        <position position="102"/>
    </location>
</feature>
<dbReference type="PIRSF" id="PIRSF005384">
    <property type="entry name" value="RpiB_LacA_B"/>
    <property type="match status" value="1"/>
</dbReference>
<dbReference type="GO" id="GO:0016861">
    <property type="term" value="F:intramolecular oxidoreductase activity, interconverting aldoses and ketoses"/>
    <property type="evidence" value="ECO:0007669"/>
    <property type="project" value="UniProtKB-ARBA"/>
</dbReference>
<keyword evidence="2 5" id="KW-0413">Isomerase</keyword>
<comment type="caution">
    <text evidence="5">The sequence shown here is derived from an EMBL/GenBank/DDBJ whole genome shotgun (WGS) entry which is preliminary data.</text>
</comment>
<dbReference type="RefSeq" id="WP_029310569.1">
    <property type="nucleotide sequence ID" value="NZ_FTNE01000004.1"/>
</dbReference>
<feature type="binding site" evidence="4">
    <location>
        <position position="103"/>
    </location>
    <ligand>
        <name>D-ribulose 5-phosphate</name>
        <dbReference type="ChEBI" id="CHEBI:58121"/>
    </ligand>
</feature>
<feature type="binding site" evidence="4">
    <location>
        <position position="113"/>
    </location>
    <ligand>
        <name>D-ribulose 5-phosphate</name>
        <dbReference type="ChEBI" id="CHEBI:58121"/>
    </ligand>
</feature>
<feature type="active site" description="Proton acceptor" evidence="3">
    <location>
        <position position="69"/>
    </location>
</feature>
<dbReference type="PANTHER" id="PTHR30345">
    <property type="entry name" value="RIBOSE-5-PHOSPHATE ISOMERASE B"/>
    <property type="match status" value="1"/>
</dbReference>
<proteinExistence type="inferred from homology"/>
<evidence type="ECO:0000313" key="6">
    <source>
        <dbReference type="Proteomes" id="UP000186308"/>
    </source>
</evidence>
<evidence type="ECO:0000256" key="2">
    <source>
        <dbReference type="ARBA" id="ARBA00023235"/>
    </source>
</evidence>
<dbReference type="EMBL" id="FTNE01000004">
    <property type="protein sequence ID" value="SIQ41972.1"/>
    <property type="molecule type" value="Genomic_DNA"/>
</dbReference>
<dbReference type="InterPro" id="IPR036569">
    <property type="entry name" value="RpiB_LacA_LacB_sf"/>
</dbReference>
<dbReference type="NCBIfam" id="TIGR01120">
    <property type="entry name" value="rpiB"/>
    <property type="match status" value="1"/>
</dbReference>
<dbReference type="SUPFAM" id="SSF89623">
    <property type="entry name" value="Ribose/Galactose isomerase RpiB/AlsB"/>
    <property type="match status" value="1"/>
</dbReference>
<dbReference type="GO" id="GO:0005975">
    <property type="term" value="P:carbohydrate metabolic process"/>
    <property type="evidence" value="ECO:0007669"/>
    <property type="project" value="InterPro"/>
</dbReference>
<gene>
    <name evidence="5" type="ORF">SAMN05421828_104176</name>
</gene>
<dbReference type="InterPro" id="IPR004785">
    <property type="entry name" value="RpiB"/>
</dbReference>
<reference evidence="5 6" key="1">
    <citation type="submission" date="2017-01" db="EMBL/GenBank/DDBJ databases">
        <authorList>
            <person name="Varghese N."/>
            <person name="Submissions S."/>
        </authorList>
    </citation>
    <scope>NUCLEOTIDE SEQUENCE [LARGE SCALE GENOMIC DNA]</scope>
    <source>
        <strain evidence="5 6">ATCC 35905</strain>
    </source>
</reference>
<dbReference type="Proteomes" id="UP000186308">
    <property type="component" value="Unassembled WGS sequence"/>
</dbReference>
<sequence>MSIAKTLIVGADHAGYALKDTLAQAARDAGWTVIDCGTNGPASVDYPDIAHAVSDRIEAGDAHLGLLVCGSGIGMAIAANRHAGIRCAQAHDATEARLSRSHNNANMLALGARITGEVVALDALHAFLSTDYQGGRHDLRLAKLNPERTR</sequence>
<dbReference type="OrthoDB" id="1778624at2"/>
<organism evidence="5 6">
    <name type="scientific">Acidiphilium rubrum</name>
    <dbReference type="NCBI Taxonomy" id="526"/>
    <lineage>
        <taxon>Bacteria</taxon>
        <taxon>Pseudomonadati</taxon>
        <taxon>Pseudomonadota</taxon>
        <taxon>Alphaproteobacteria</taxon>
        <taxon>Acetobacterales</taxon>
        <taxon>Acidocellaceae</taxon>
        <taxon>Acidiphilium</taxon>
    </lineage>
</organism>
<dbReference type="Pfam" id="PF02502">
    <property type="entry name" value="LacAB_rpiB"/>
    <property type="match status" value="1"/>
</dbReference>
<keyword evidence="6" id="KW-1185">Reference proteome</keyword>
<dbReference type="NCBIfam" id="NF004051">
    <property type="entry name" value="PRK05571.1"/>
    <property type="match status" value="1"/>
</dbReference>
<feature type="binding site" evidence="4">
    <location>
        <position position="136"/>
    </location>
    <ligand>
        <name>D-ribulose 5-phosphate</name>
        <dbReference type="ChEBI" id="CHEBI:58121"/>
    </ligand>
</feature>
<accession>A0A8G2CJ42</accession>
<protein>
    <submittedName>
        <fullName evidence="5">Ribose 5-phosphate isomerase B</fullName>
    </submittedName>
</protein>
<name>A0A8G2CJ42_ACIRU</name>
<evidence type="ECO:0000313" key="5">
    <source>
        <dbReference type="EMBL" id="SIQ41972.1"/>
    </source>
</evidence>
<dbReference type="PANTHER" id="PTHR30345:SF0">
    <property type="entry name" value="DNA DAMAGE-REPAIR_TOLERATION PROTEIN DRT102"/>
    <property type="match status" value="1"/>
</dbReference>
<evidence type="ECO:0000256" key="1">
    <source>
        <dbReference type="ARBA" id="ARBA00008754"/>
    </source>
</evidence>
<feature type="binding site" evidence="4">
    <location>
        <begin position="70"/>
        <end position="74"/>
    </location>
    <ligand>
        <name>D-ribulose 5-phosphate</name>
        <dbReference type="ChEBI" id="CHEBI:58121"/>
    </ligand>
</feature>
<dbReference type="Gene3D" id="3.40.1400.10">
    <property type="entry name" value="Sugar-phosphate isomerase, RpiB/LacA/LacB"/>
    <property type="match status" value="1"/>
</dbReference>
<evidence type="ECO:0000256" key="4">
    <source>
        <dbReference type="PIRSR" id="PIRSR005384-2"/>
    </source>
</evidence>
<dbReference type="NCBIfam" id="TIGR00689">
    <property type="entry name" value="rpiB_lacA_lacB"/>
    <property type="match status" value="1"/>
</dbReference>
<dbReference type="InterPro" id="IPR003500">
    <property type="entry name" value="RpiB_LacA_LacB"/>
</dbReference>
<feature type="binding site" evidence="4">
    <location>
        <position position="140"/>
    </location>
    <ligand>
        <name>D-ribulose 5-phosphate</name>
        <dbReference type="ChEBI" id="CHEBI:58121"/>
    </ligand>
</feature>
<dbReference type="AlphaFoldDB" id="A0A8G2CJ42"/>
<feature type="binding site" evidence="4">
    <location>
        <begin position="12"/>
        <end position="13"/>
    </location>
    <ligand>
        <name>D-ribulose 5-phosphate</name>
        <dbReference type="ChEBI" id="CHEBI:58121"/>
    </ligand>
</feature>
<evidence type="ECO:0000256" key="3">
    <source>
        <dbReference type="PIRSR" id="PIRSR005384-1"/>
    </source>
</evidence>
<comment type="similarity">
    <text evidence="1">Belongs to the LacAB/RpiB family.</text>
</comment>